<dbReference type="PANTHER" id="PTHR48050">
    <property type="entry name" value="STEROL 3-BETA-GLUCOSYLTRANSFERASE"/>
    <property type="match status" value="1"/>
</dbReference>
<dbReference type="Proteomes" id="UP001139502">
    <property type="component" value="Unassembled WGS sequence"/>
</dbReference>
<dbReference type="InterPro" id="IPR002213">
    <property type="entry name" value="UDP_glucos_trans"/>
</dbReference>
<gene>
    <name evidence="5" type="ORF">NBM05_00465</name>
</gene>
<dbReference type="Pfam" id="PF21036">
    <property type="entry name" value="EryCIII-like_N"/>
    <property type="match status" value="1"/>
</dbReference>
<keyword evidence="2" id="KW-0328">Glycosyltransferase</keyword>
<dbReference type="CDD" id="cd03784">
    <property type="entry name" value="GT1_Gtf-like"/>
    <property type="match status" value="1"/>
</dbReference>
<feature type="domain" description="Cyclic nucleotide-binding" evidence="4">
    <location>
        <begin position="239"/>
        <end position="349"/>
    </location>
</feature>
<evidence type="ECO:0000313" key="5">
    <source>
        <dbReference type="EMBL" id="MCP3424546.1"/>
    </source>
</evidence>
<keyword evidence="3" id="KW-0808">Transferase</keyword>
<dbReference type="FunFam" id="3.40.50.2000:FF:000072">
    <property type="entry name" value="Glycosyl transferase"/>
    <property type="match status" value="1"/>
</dbReference>
<dbReference type="RefSeq" id="WP_254164184.1">
    <property type="nucleotide sequence ID" value="NZ_JANAFB010000001.1"/>
</dbReference>
<dbReference type="Gene3D" id="3.40.50.2000">
    <property type="entry name" value="Glycogen Phosphorylase B"/>
    <property type="match status" value="2"/>
</dbReference>
<evidence type="ECO:0000313" key="6">
    <source>
        <dbReference type="Proteomes" id="UP001139502"/>
    </source>
</evidence>
<evidence type="ECO:0000259" key="4">
    <source>
        <dbReference type="PROSITE" id="PS50042"/>
    </source>
</evidence>
<reference evidence="5" key="1">
    <citation type="submission" date="2022-06" db="EMBL/GenBank/DDBJ databases">
        <title>Rothia sp. isolated from sandalwood seedling.</title>
        <authorList>
            <person name="Tuikhar N."/>
            <person name="Kirdat K."/>
            <person name="Thorat V."/>
            <person name="Swetha P."/>
            <person name="Padma S."/>
            <person name="Sundararaj R."/>
            <person name="Yadav A."/>
        </authorList>
    </citation>
    <scope>NUCLEOTIDE SEQUENCE</scope>
    <source>
        <strain evidence="5">AR01</strain>
    </source>
</reference>
<name>A0A9X2HF37_9MICC</name>
<evidence type="ECO:0000256" key="3">
    <source>
        <dbReference type="ARBA" id="ARBA00022679"/>
    </source>
</evidence>
<dbReference type="InterPro" id="IPR048284">
    <property type="entry name" value="EryCIII-like_N"/>
</dbReference>
<dbReference type="InterPro" id="IPR050426">
    <property type="entry name" value="Glycosyltransferase_28"/>
</dbReference>
<keyword evidence="6" id="KW-1185">Reference proteome</keyword>
<proteinExistence type="inferred from homology"/>
<dbReference type="GO" id="GO:0016758">
    <property type="term" value="F:hexosyltransferase activity"/>
    <property type="evidence" value="ECO:0007669"/>
    <property type="project" value="UniProtKB-ARBA"/>
</dbReference>
<dbReference type="GO" id="GO:0017000">
    <property type="term" value="P:antibiotic biosynthetic process"/>
    <property type="evidence" value="ECO:0007669"/>
    <property type="project" value="UniProtKB-ARBA"/>
</dbReference>
<comment type="caution">
    <text evidence="5">The sequence shown here is derived from an EMBL/GenBank/DDBJ whole genome shotgun (WGS) entry which is preliminary data.</text>
</comment>
<sequence>MRVLVIGPPLYGLLFPVLSLAQGFRADGHDVVVATAGDSAGHVREAGLVAFDAAPGLDPDAEYRRREEDRKRRQLGTRPGGFSFFSDEMTDRLVDLTARWRPDLIVYPPLGVVGRLLGAKFGIPTVLQTVGFAHQRQHVDTVTGALAGKFEEHGVDGPVEDLRWLDVAPPSMSILEHPAERTLPMRYVPYNGGSVRQDWWDRPERPRVLVSLGTLKPMVDGLDLIDWVMRRADELDAEFVLQLNHNARQELVEDLPENVTLTDWIPMGGLFEHSDLFIHHGGAGNTFTALAAGIPQIVFGQGADRPTNARIVAESGCGVVPGEAGLTADAIRTVATDPAFRERAAAVRAEMRTMPSPAAVAGRLADAVAGV</sequence>
<dbReference type="SUPFAM" id="SSF53756">
    <property type="entry name" value="UDP-Glycosyltransferase/glycogen phosphorylase"/>
    <property type="match status" value="1"/>
</dbReference>
<comment type="similarity">
    <text evidence="1">Belongs to the glycosyltransferase 28 family.</text>
</comment>
<evidence type="ECO:0000256" key="2">
    <source>
        <dbReference type="ARBA" id="ARBA00022676"/>
    </source>
</evidence>
<evidence type="ECO:0000256" key="1">
    <source>
        <dbReference type="ARBA" id="ARBA00006962"/>
    </source>
</evidence>
<protein>
    <submittedName>
        <fullName evidence="5">DUF1205 domain-containing protein</fullName>
    </submittedName>
</protein>
<accession>A0A9X2HF37</accession>
<dbReference type="AlphaFoldDB" id="A0A9X2HF37"/>
<dbReference type="GO" id="GO:0008194">
    <property type="term" value="F:UDP-glycosyltransferase activity"/>
    <property type="evidence" value="ECO:0007669"/>
    <property type="project" value="InterPro"/>
</dbReference>
<dbReference type="EMBL" id="JANAFB010000001">
    <property type="protein sequence ID" value="MCP3424546.1"/>
    <property type="molecule type" value="Genomic_DNA"/>
</dbReference>
<dbReference type="PANTHER" id="PTHR48050:SF13">
    <property type="entry name" value="STEROL 3-BETA-GLUCOSYLTRANSFERASE UGT80A2"/>
    <property type="match status" value="1"/>
</dbReference>
<dbReference type="InterPro" id="IPR000595">
    <property type="entry name" value="cNMP-bd_dom"/>
</dbReference>
<dbReference type="InterPro" id="IPR010610">
    <property type="entry name" value="EryCIII-like_C"/>
</dbReference>
<dbReference type="PROSITE" id="PS50042">
    <property type="entry name" value="CNMP_BINDING_3"/>
    <property type="match status" value="1"/>
</dbReference>
<dbReference type="Pfam" id="PF06722">
    <property type="entry name" value="EryCIII-like_C"/>
    <property type="match status" value="1"/>
</dbReference>
<organism evidence="5 6">
    <name type="scientific">Rothia santali</name>
    <dbReference type="NCBI Taxonomy" id="2949643"/>
    <lineage>
        <taxon>Bacteria</taxon>
        <taxon>Bacillati</taxon>
        <taxon>Actinomycetota</taxon>
        <taxon>Actinomycetes</taxon>
        <taxon>Micrococcales</taxon>
        <taxon>Micrococcaceae</taxon>
        <taxon>Rothia</taxon>
    </lineage>
</organism>